<accession>A0A7C0VAR8</accession>
<feature type="transmembrane region" description="Helical" evidence="5">
    <location>
        <begin position="309"/>
        <end position="332"/>
    </location>
</feature>
<protein>
    <submittedName>
        <fullName evidence="6">Uncharacterized protein</fullName>
    </submittedName>
</protein>
<evidence type="ECO:0000256" key="1">
    <source>
        <dbReference type="ARBA" id="ARBA00004141"/>
    </source>
</evidence>
<evidence type="ECO:0000256" key="3">
    <source>
        <dbReference type="ARBA" id="ARBA00022989"/>
    </source>
</evidence>
<dbReference type="GO" id="GO:0016020">
    <property type="term" value="C:membrane"/>
    <property type="evidence" value="ECO:0007669"/>
    <property type="project" value="UniProtKB-SubCell"/>
</dbReference>
<organism evidence="6">
    <name type="scientific">candidate division WOR-3 bacterium</name>
    <dbReference type="NCBI Taxonomy" id="2052148"/>
    <lineage>
        <taxon>Bacteria</taxon>
        <taxon>Bacteria division WOR-3</taxon>
    </lineage>
</organism>
<keyword evidence="3 5" id="KW-1133">Transmembrane helix</keyword>
<proteinExistence type="predicted"/>
<feature type="transmembrane region" description="Helical" evidence="5">
    <location>
        <begin position="279"/>
        <end position="303"/>
    </location>
</feature>
<gene>
    <name evidence="6" type="ORF">ENF18_03260</name>
</gene>
<feature type="transmembrane region" description="Helical" evidence="5">
    <location>
        <begin position="12"/>
        <end position="30"/>
    </location>
</feature>
<dbReference type="PANTHER" id="PTHR43424:SF1">
    <property type="entry name" value="LOCUS PUTATIVE PROTEIN 1-RELATED"/>
    <property type="match status" value="1"/>
</dbReference>
<dbReference type="AlphaFoldDB" id="A0A7C0VAR8"/>
<keyword evidence="2 5" id="KW-0812">Transmembrane</keyword>
<comment type="subcellular location">
    <subcellularLocation>
        <location evidence="1">Membrane</location>
        <topology evidence="1">Multi-pass membrane protein</topology>
    </subcellularLocation>
</comment>
<reference evidence="6" key="1">
    <citation type="journal article" date="2020" name="mSystems">
        <title>Genome- and Community-Level Interaction Insights into Carbon Utilization and Element Cycling Functions of Hydrothermarchaeota in Hydrothermal Sediment.</title>
        <authorList>
            <person name="Zhou Z."/>
            <person name="Liu Y."/>
            <person name="Xu W."/>
            <person name="Pan J."/>
            <person name="Luo Z.H."/>
            <person name="Li M."/>
        </authorList>
    </citation>
    <scope>NUCLEOTIDE SEQUENCE [LARGE SCALE GENOMIC DNA]</scope>
    <source>
        <strain evidence="6">HyVt-102</strain>
    </source>
</reference>
<dbReference type="InterPro" id="IPR002797">
    <property type="entry name" value="Polysacc_synth"/>
</dbReference>
<dbReference type="Proteomes" id="UP000885847">
    <property type="component" value="Unassembled WGS sequence"/>
</dbReference>
<dbReference type="Pfam" id="PF01943">
    <property type="entry name" value="Polysacc_synt"/>
    <property type="match status" value="1"/>
</dbReference>
<evidence type="ECO:0000256" key="5">
    <source>
        <dbReference type="SAM" id="Phobius"/>
    </source>
</evidence>
<keyword evidence="4 5" id="KW-0472">Membrane</keyword>
<sequence>MIKEGLYTISTRVVVLILSIMLSVILNRMMGPAGKGIYTGVIVFVQTAGMLFFWGYDVVFSMLTGKRKVRAGIVSGTLLVIFLVLSTIFTIIMYVSKSILENVLVGFSLNMFTIPMMGFLFFSELWLRVIPDGFLGRGDVRGFNLFNLFNSLIKLIVIGLAVFLLLGSPAGGILGYSIYGFIILVFSLFIFKPDGFNPGLILEEVKHIGIWIFLSDLFAFLLYRFDFLLLNGLKGSYSLGIYSTAVFMGEVIWLVPVSFYNVIYAGAISSKKIPERRDFFIIFTSVIILGIIGCIFIKPVVLFLYGRDFLPVVGIFRLLLPGIVFFSIPKVLNAIVVGKYEMPAIITTTVISSFLLNLILDLILIPVLGGTGAAIGTSISYTTGAIIYLFLFVRLKKWEG</sequence>
<comment type="caution">
    <text evidence="6">The sequence shown here is derived from an EMBL/GenBank/DDBJ whole genome shotgun (WGS) entry which is preliminary data.</text>
</comment>
<feature type="transmembrane region" description="Helical" evidence="5">
    <location>
        <begin position="245"/>
        <end position="267"/>
    </location>
</feature>
<feature type="transmembrane region" description="Helical" evidence="5">
    <location>
        <begin position="148"/>
        <end position="167"/>
    </location>
</feature>
<evidence type="ECO:0000313" key="6">
    <source>
        <dbReference type="EMBL" id="HDI82793.1"/>
    </source>
</evidence>
<feature type="transmembrane region" description="Helical" evidence="5">
    <location>
        <begin position="36"/>
        <end position="59"/>
    </location>
</feature>
<dbReference type="EMBL" id="DQWE01000155">
    <property type="protein sequence ID" value="HDI82793.1"/>
    <property type="molecule type" value="Genomic_DNA"/>
</dbReference>
<dbReference type="InterPro" id="IPR052556">
    <property type="entry name" value="PolySynth_Transporter"/>
</dbReference>
<feature type="transmembrane region" description="Helical" evidence="5">
    <location>
        <begin position="205"/>
        <end position="225"/>
    </location>
</feature>
<feature type="transmembrane region" description="Helical" evidence="5">
    <location>
        <begin position="373"/>
        <end position="393"/>
    </location>
</feature>
<feature type="transmembrane region" description="Helical" evidence="5">
    <location>
        <begin position="71"/>
        <end position="95"/>
    </location>
</feature>
<dbReference type="PANTHER" id="PTHR43424">
    <property type="entry name" value="LOCUS PUTATIVE PROTEIN 1-RELATED"/>
    <property type="match status" value="1"/>
</dbReference>
<feature type="transmembrane region" description="Helical" evidence="5">
    <location>
        <begin position="107"/>
        <end position="127"/>
    </location>
</feature>
<feature type="transmembrane region" description="Helical" evidence="5">
    <location>
        <begin position="173"/>
        <end position="193"/>
    </location>
</feature>
<name>A0A7C0VAR8_UNCW3</name>
<evidence type="ECO:0000256" key="4">
    <source>
        <dbReference type="ARBA" id="ARBA00023136"/>
    </source>
</evidence>
<evidence type="ECO:0000256" key="2">
    <source>
        <dbReference type="ARBA" id="ARBA00022692"/>
    </source>
</evidence>
<feature type="transmembrane region" description="Helical" evidence="5">
    <location>
        <begin position="344"/>
        <end position="367"/>
    </location>
</feature>